<keyword evidence="2" id="KW-0067">ATP-binding</keyword>
<organism evidence="5">
    <name type="scientific">Schlesneria paludicola</name>
    <dbReference type="NCBI Taxonomy" id="360056"/>
    <lineage>
        <taxon>Bacteria</taxon>
        <taxon>Pseudomonadati</taxon>
        <taxon>Planctomycetota</taxon>
        <taxon>Planctomycetia</taxon>
        <taxon>Planctomycetales</taxon>
        <taxon>Planctomycetaceae</taxon>
        <taxon>Schlesneria</taxon>
    </lineage>
</organism>
<protein>
    <recommendedName>
        <fullName evidence="4">ABC transporter domain-containing protein</fullName>
    </recommendedName>
</protein>
<keyword evidence="1" id="KW-0547">Nucleotide-binding</keyword>
<dbReference type="InterPro" id="IPR027417">
    <property type="entry name" value="P-loop_NTPase"/>
</dbReference>
<dbReference type="SUPFAM" id="SSF52540">
    <property type="entry name" value="P-loop containing nucleoside triphosphate hydrolases"/>
    <property type="match status" value="1"/>
</dbReference>
<evidence type="ECO:0000256" key="3">
    <source>
        <dbReference type="SAM" id="MobiDB-lite"/>
    </source>
</evidence>
<accession>A0A7C4LLM7</accession>
<dbReference type="GO" id="GO:0016887">
    <property type="term" value="F:ATP hydrolysis activity"/>
    <property type="evidence" value="ECO:0007669"/>
    <property type="project" value="InterPro"/>
</dbReference>
<evidence type="ECO:0000259" key="4">
    <source>
        <dbReference type="PROSITE" id="PS50893"/>
    </source>
</evidence>
<feature type="region of interest" description="Disordered" evidence="3">
    <location>
        <begin position="269"/>
        <end position="307"/>
    </location>
</feature>
<dbReference type="GO" id="GO:0005886">
    <property type="term" value="C:plasma membrane"/>
    <property type="evidence" value="ECO:0007669"/>
    <property type="project" value="TreeGrafter"/>
</dbReference>
<dbReference type="PANTHER" id="PTHR24220">
    <property type="entry name" value="IMPORT ATP-BINDING PROTEIN"/>
    <property type="match status" value="1"/>
</dbReference>
<evidence type="ECO:0000256" key="2">
    <source>
        <dbReference type="ARBA" id="ARBA00022840"/>
    </source>
</evidence>
<dbReference type="Gene3D" id="3.40.50.300">
    <property type="entry name" value="P-loop containing nucleotide triphosphate hydrolases"/>
    <property type="match status" value="2"/>
</dbReference>
<evidence type="ECO:0000313" key="5">
    <source>
        <dbReference type="EMBL" id="HGT38918.1"/>
    </source>
</evidence>
<dbReference type="InterPro" id="IPR003593">
    <property type="entry name" value="AAA+_ATPase"/>
</dbReference>
<reference evidence="5" key="1">
    <citation type="journal article" date="2020" name="mSystems">
        <title>Genome- and Community-Level Interaction Insights into Carbon Utilization and Element Cycling Functions of Hydrothermarchaeota in Hydrothermal Sediment.</title>
        <authorList>
            <person name="Zhou Z."/>
            <person name="Liu Y."/>
            <person name="Xu W."/>
            <person name="Pan J."/>
            <person name="Luo Z.H."/>
            <person name="Li M."/>
        </authorList>
    </citation>
    <scope>NUCLEOTIDE SEQUENCE [LARGE SCALE GENOMIC DNA]</scope>
    <source>
        <strain evidence="5">SpSt-508</strain>
    </source>
</reference>
<proteinExistence type="predicted"/>
<dbReference type="InterPro" id="IPR003439">
    <property type="entry name" value="ABC_transporter-like_ATP-bd"/>
</dbReference>
<gene>
    <name evidence="5" type="ORF">ENS64_06595</name>
</gene>
<dbReference type="EMBL" id="DSVQ01000012">
    <property type="protein sequence ID" value="HGT38918.1"/>
    <property type="molecule type" value="Genomic_DNA"/>
</dbReference>
<feature type="domain" description="ABC transporter" evidence="4">
    <location>
        <begin position="23"/>
        <end position="236"/>
    </location>
</feature>
<dbReference type="GO" id="GO:0005524">
    <property type="term" value="F:ATP binding"/>
    <property type="evidence" value="ECO:0007669"/>
    <property type="project" value="UniProtKB-KW"/>
</dbReference>
<dbReference type="GO" id="GO:0022857">
    <property type="term" value="F:transmembrane transporter activity"/>
    <property type="evidence" value="ECO:0007669"/>
    <property type="project" value="TreeGrafter"/>
</dbReference>
<dbReference type="PROSITE" id="PS50893">
    <property type="entry name" value="ABC_TRANSPORTER_2"/>
    <property type="match status" value="1"/>
</dbReference>
<dbReference type="AlphaFoldDB" id="A0A7C4LLM7"/>
<dbReference type="InterPro" id="IPR015854">
    <property type="entry name" value="ABC_transpr_LolD-like"/>
</dbReference>
<name>A0A7C4LLM7_9PLAN</name>
<sequence>MLELSVAYSFLPKTVTAHAAVVMDHFGIGFETGRHVIADRLALPISAGDSVCFTGPSGSGKSSLMRAAAEQLARAASPSAATASHGGVVWCDRLDLGEQLLVDGLGLPAAEALPLLAACGLGEAQLLLRTPAELSDGQRYRFRLAKALACRPRWLVADEFTAALDRTLARVIAHNLRKLTRRMQVGCLLATTHEDVLADLQPDVHVHCRLDGRITVVRADDDGTDGRSTMGRSGSAASTASSIATVASASTASLAPAVCAAATVSSVARADDSGRDPLEPPQPPGRTVVKKKRSASRTSCGCRPAPVPTGRISLGGITAAIN</sequence>
<comment type="caution">
    <text evidence="5">The sequence shown here is derived from an EMBL/GenBank/DDBJ whole genome shotgun (WGS) entry which is preliminary data.</text>
</comment>
<feature type="compositionally biased region" description="Basic and acidic residues" evidence="3">
    <location>
        <begin position="269"/>
        <end position="278"/>
    </location>
</feature>
<dbReference type="Pfam" id="PF00005">
    <property type="entry name" value="ABC_tran"/>
    <property type="match status" value="1"/>
</dbReference>
<evidence type="ECO:0000256" key="1">
    <source>
        <dbReference type="ARBA" id="ARBA00022741"/>
    </source>
</evidence>
<dbReference type="SMART" id="SM00382">
    <property type="entry name" value="AAA"/>
    <property type="match status" value="1"/>
</dbReference>